<feature type="DNA-binding region" description="OmpR/PhoB-type" evidence="6">
    <location>
        <begin position="1"/>
        <end position="96"/>
    </location>
</feature>
<dbReference type="InterPro" id="IPR005158">
    <property type="entry name" value="BTAD"/>
</dbReference>
<dbReference type="InterPro" id="IPR036388">
    <property type="entry name" value="WH-like_DNA-bd_sf"/>
</dbReference>
<dbReference type="InterPro" id="IPR011990">
    <property type="entry name" value="TPR-like_helical_dom_sf"/>
</dbReference>
<evidence type="ECO:0000256" key="4">
    <source>
        <dbReference type="ARBA" id="ARBA00023125"/>
    </source>
</evidence>
<dbReference type="SMART" id="SM01043">
    <property type="entry name" value="BTAD"/>
    <property type="match status" value="1"/>
</dbReference>
<dbReference type="PANTHER" id="PTHR35807:SF1">
    <property type="entry name" value="TRANSCRIPTIONAL REGULATOR REDD"/>
    <property type="match status" value="1"/>
</dbReference>
<dbReference type="CDD" id="cd15831">
    <property type="entry name" value="BTAD"/>
    <property type="match status" value="1"/>
</dbReference>
<dbReference type="OrthoDB" id="4336084at2"/>
<dbReference type="CDD" id="cd00383">
    <property type="entry name" value="trans_reg_C"/>
    <property type="match status" value="1"/>
</dbReference>
<evidence type="ECO:0000256" key="7">
    <source>
        <dbReference type="SAM" id="Coils"/>
    </source>
</evidence>
<name>A0A1K2F2S3_STRAR</name>
<keyword evidence="7" id="KW-0175">Coiled coil</keyword>
<keyword evidence="2" id="KW-0902">Two-component regulatory system</keyword>
<keyword evidence="5" id="KW-0804">Transcription</keyword>
<accession>A0A1K2F2S3</accession>
<sequence length="347" mass="37481">MTEFRILGPVEVHDDRTGRRIVPQGSKQRALLAALVVEAGRTLTVDRLADELWGDEPPRRAANAVQAHVARLRRMLSDSGGGEWISTEPMGYLLRLGSATTDAQRFQRLSAEGRAAASTDPAHATELLGRALAVWRGPALADCLHGPLCTAEAERLEEHRLAALEKLYETRLRSAPHEDVTGELERLTYEHPLRERFYDLSMVALCVAGRPAEALGVYERARKLLVDALGVEPGPALRARMEATIRHAPFADLGTMPSGLLPGMPHGMSDAAALLDLGGTVARLRERVDELSREQGTLLRRIDELAAAVDGGAQGREFGGSARRAARSSLAGQESGPVITRPMPPAA</sequence>
<dbReference type="GO" id="GO:0000160">
    <property type="term" value="P:phosphorelay signal transduction system"/>
    <property type="evidence" value="ECO:0007669"/>
    <property type="project" value="UniProtKB-KW"/>
</dbReference>
<dbReference type="GO" id="GO:0003677">
    <property type="term" value="F:DNA binding"/>
    <property type="evidence" value="ECO:0007669"/>
    <property type="project" value="UniProtKB-UniRule"/>
</dbReference>
<protein>
    <submittedName>
        <fullName evidence="10">DNA-binding transcriptional activator of the SARP family</fullName>
    </submittedName>
</protein>
<dbReference type="InterPro" id="IPR016032">
    <property type="entry name" value="Sig_transdc_resp-reg_C-effctor"/>
</dbReference>
<evidence type="ECO:0000256" key="8">
    <source>
        <dbReference type="SAM" id="MobiDB-lite"/>
    </source>
</evidence>
<reference evidence="10 11" key="1">
    <citation type="submission" date="2016-11" db="EMBL/GenBank/DDBJ databases">
        <authorList>
            <person name="Jaros S."/>
            <person name="Januszkiewicz K."/>
            <person name="Wedrychowicz H."/>
        </authorList>
    </citation>
    <scope>NUCLEOTIDE SEQUENCE [LARGE SCALE GENOMIC DNA]</scope>
    <source>
        <strain evidence="10 11">OK807</strain>
    </source>
</reference>
<evidence type="ECO:0000313" key="11">
    <source>
        <dbReference type="Proteomes" id="UP000181909"/>
    </source>
</evidence>
<evidence type="ECO:0000313" key="10">
    <source>
        <dbReference type="EMBL" id="SFY42025.1"/>
    </source>
</evidence>
<evidence type="ECO:0000256" key="1">
    <source>
        <dbReference type="ARBA" id="ARBA00005820"/>
    </source>
</evidence>
<comment type="similarity">
    <text evidence="1">Belongs to the AfsR/DnrI/RedD regulatory family.</text>
</comment>
<dbReference type="PANTHER" id="PTHR35807">
    <property type="entry name" value="TRANSCRIPTIONAL REGULATOR REDD-RELATED"/>
    <property type="match status" value="1"/>
</dbReference>
<evidence type="ECO:0000256" key="5">
    <source>
        <dbReference type="ARBA" id="ARBA00023163"/>
    </source>
</evidence>
<gene>
    <name evidence="10" type="ORF">SAMN02787144_10294</name>
</gene>
<keyword evidence="3" id="KW-0805">Transcription regulation</keyword>
<keyword evidence="4 6" id="KW-0238">DNA-binding</keyword>
<evidence type="ECO:0000259" key="9">
    <source>
        <dbReference type="PROSITE" id="PS51755"/>
    </source>
</evidence>
<evidence type="ECO:0000256" key="6">
    <source>
        <dbReference type="PROSITE-ProRule" id="PRU01091"/>
    </source>
</evidence>
<dbReference type="SMART" id="SM00862">
    <property type="entry name" value="Trans_reg_C"/>
    <property type="match status" value="1"/>
</dbReference>
<feature type="domain" description="OmpR/PhoB-type" evidence="9">
    <location>
        <begin position="1"/>
        <end position="96"/>
    </location>
</feature>
<dbReference type="STRING" id="1893.SAMN02787144_10294"/>
<evidence type="ECO:0000256" key="3">
    <source>
        <dbReference type="ARBA" id="ARBA00023015"/>
    </source>
</evidence>
<dbReference type="InterPro" id="IPR051677">
    <property type="entry name" value="AfsR-DnrI-RedD_regulator"/>
</dbReference>
<dbReference type="RefSeq" id="WP_072488751.1">
    <property type="nucleotide sequence ID" value="NZ_CP108284.1"/>
</dbReference>
<dbReference type="Gene3D" id="1.10.10.10">
    <property type="entry name" value="Winged helix-like DNA-binding domain superfamily/Winged helix DNA-binding domain"/>
    <property type="match status" value="1"/>
</dbReference>
<dbReference type="GO" id="GO:0006355">
    <property type="term" value="P:regulation of DNA-templated transcription"/>
    <property type="evidence" value="ECO:0007669"/>
    <property type="project" value="InterPro"/>
</dbReference>
<dbReference type="AlphaFoldDB" id="A0A1K2F2S3"/>
<evidence type="ECO:0000256" key="2">
    <source>
        <dbReference type="ARBA" id="ARBA00023012"/>
    </source>
</evidence>
<proteinExistence type="inferred from homology"/>
<feature type="region of interest" description="Disordered" evidence="8">
    <location>
        <begin position="313"/>
        <end position="347"/>
    </location>
</feature>
<organism evidence="10 11">
    <name type="scientific">Streptomyces atratus</name>
    <dbReference type="NCBI Taxonomy" id="1893"/>
    <lineage>
        <taxon>Bacteria</taxon>
        <taxon>Bacillati</taxon>
        <taxon>Actinomycetota</taxon>
        <taxon>Actinomycetes</taxon>
        <taxon>Kitasatosporales</taxon>
        <taxon>Streptomycetaceae</taxon>
        <taxon>Streptomyces</taxon>
    </lineage>
</organism>
<dbReference type="Pfam" id="PF00486">
    <property type="entry name" value="Trans_reg_C"/>
    <property type="match status" value="1"/>
</dbReference>
<feature type="compositionally biased region" description="Low complexity" evidence="8">
    <location>
        <begin position="319"/>
        <end position="332"/>
    </location>
</feature>
<dbReference type="PROSITE" id="PS51755">
    <property type="entry name" value="OMPR_PHOB"/>
    <property type="match status" value="1"/>
</dbReference>
<feature type="coiled-coil region" evidence="7">
    <location>
        <begin position="274"/>
        <end position="301"/>
    </location>
</feature>
<dbReference type="Gene3D" id="1.25.40.10">
    <property type="entry name" value="Tetratricopeptide repeat domain"/>
    <property type="match status" value="1"/>
</dbReference>
<dbReference type="SUPFAM" id="SSF48452">
    <property type="entry name" value="TPR-like"/>
    <property type="match status" value="1"/>
</dbReference>
<dbReference type="InterPro" id="IPR001867">
    <property type="entry name" value="OmpR/PhoB-type_DNA-bd"/>
</dbReference>
<dbReference type="Proteomes" id="UP000181909">
    <property type="component" value="Unassembled WGS sequence"/>
</dbReference>
<dbReference type="EMBL" id="FPJO01000029">
    <property type="protein sequence ID" value="SFY42025.1"/>
    <property type="molecule type" value="Genomic_DNA"/>
</dbReference>
<dbReference type="Pfam" id="PF03704">
    <property type="entry name" value="BTAD"/>
    <property type="match status" value="1"/>
</dbReference>
<dbReference type="SUPFAM" id="SSF46894">
    <property type="entry name" value="C-terminal effector domain of the bipartite response regulators"/>
    <property type="match status" value="1"/>
</dbReference>